<dbReference type="AlphaFoldDB" id="A0A494Y773"/>
<evidence type="ECO:0000256" key="8">
    <source>
        <dbReference type="ARBA" id="ARBA00023114"/>
    </source>
</evidence>
<comment type="subcellular location">
    <subcellularLocation>
        <location evidence="1">Cell outer membrane</location>
        <topology evidence="1">Multi-pass membrane protein</topology>
    </subcellularLocation>
</comment>
<dbReference type="Gene3D" id="2.40.160.10">
    <property type="entry name" value="Porin"/>
    <property type="match status" value="1"/>
</dbReference>
<comment type="subunit">
    <text evidence="2">Homotrimer.</text>
</comment>
<keyword evidence="10" id="KW-0998">Cell outer membrane</keyword>
<proteinExistence type="predicted"/>
<evidence type="ECO:0000256" key="5">
    <source>
        <dbReference type="ARBA" id="ARBA00022692"/>
    </source>
</evidence>
<evidence type="ECO:0000256" key="3">
    <source>
        <dbReference type="ARBA" id="ARBA00022448"/>
    </source>
</evidence>
<dbReference type="InterPro" id="IPR023614">
    <property type="entry name" value="Porin_dom_sf"/>
</dbReference>
<gene>
    <name evidence="13" type="ORF">D7S86_01065</name>
</gene>
<comment type="caution">
    <text evidence="13">The sequence shown here is derived from an EMBL/GenBank/DDBJ whole genome shotgun (WGS) entry which is preliminary data.</text>
</comment>
<keyword evidence="8" id="KW-0626">Porin</keyword>
<evidence type="ECO:0000256" key="11">
    <source>
        <dbReference type="SAM" id="SignalP"/>
    </source>
</evidence>
<dbReference type="PANTHER" id="PTHR34501:SF9">
    <property type="entry name" value="MAJOR OUTER MEMBRANE PROTEIN P.IA"/>
    <property type="match status" value="1"/>
</dbReference>
<keyword evidence="6 11" id="KW-0732">Signal</keyword>
<dbReference type="Pfam" id="PF13609">
    <property type="entry name" value="Porin_4"/>
    <property type="match status" value="1"/>
</dbReference>
<dbReference type="OrthoDB" id="8982743at2"/>
<evidence type="ECO:0000256" key="6">
    <source>
        <dbReference type="ARBA" id="ARBA00022729"/>
    </source>
</evidence>
<keyword evidence="9" id="KW-0472">Membrane</keyword>
<name>A0A494Y773_9BURK</name>
<evidence type="ECO:0000259" key="12">
    <source>
        <dbReference type="Pfam" id="PF13609"/>
    </source>
</evidence>
<accession>A0A494Y773</accession>
<dbReference type="EMBL" id="RBZU01000001">
    <property type="protein sequence ID" value="RKP58571.1"/>
    <property type="molecule type" value="Genomic_DNA"/>
</dbReference>
<sequence>MKKTLLALAASSALVSMAHAQSSVTLYGLLDAGIAYTNNAGTAGHLIQAAYGAASSNRWGVRGTEDLGGGLSAIFVLESGFNIQNGTSSQDSRLFGRQAFVGLSSTQYGTITLGRQYDSVVDFVAPLSATGSWGGTWFQHVFDNDNLNNSFRVDNAVKYTSPLINGFKAGAVYAFSNSTDFTENRLYSFGASYNWGPLKAAAAYLQVQGSGNTGAQNAGSTAGAVDQKESSSVGKDTTLFGTNGFQIAAQTQRIFGGGVNYAVGPALVAFVYTQSQYYGTLAGSYKFNNYEANGKYNLTPALSIGGAFTYTDGSISAFGPGASGETDPKWTSADLQIDYALSKRTDVYVEGLYQHAIGQDNHAYISYSGGTSSTANQVVVTTGIRTRF</sequence>
<dbReference type="GO" id="GO:0046930">
    <property type="term" value="C:pore complex"/>
    <property type="evidence" value="ECO:0007669"/>
    <property type="project" value="UniProtKB-KW"/>
</dbReference>
<organism evidence="13 14">
    <name type="scientific">Pararobbsia silviterrae</name>
    <dbReference type="NCBI Taxonomy" id="1792498"/>
    <lineage>
        <taxon>Bacteria</taxon>
        <taxon>Pseudomonadati</taxon>
        <taxon>Pseudomonadota</taxon>
        <taxon>Betaproteobacteria</taxon>
        <taxon>Burkholderiales</taxon>
        <taxon>Burkholderiaceae</taxon>
        <taxon>Pararobbsia</taxon>
    </lineage>
</organism>
<evidence type="ECO:0000256" key="9">
    <source>
        <dbReference type="ARBA" id="ARBA00023136"/>
    </source>
</evidence>
<keyword evidence="7" id="KW-0406">Ion transport</keyword>
<evidence type="ECO:0000313" key="13">
    <source>
        <dbReference type="EMBL" id="RKP58571.1"/>
    </source>
</evidence>
<dbReference type="RefSeq" id="WP_121082320.1">
    <property type="nucleotide sequence ID" value="NZ_RBZU01000001.1"/>
</dbReference>
<protein>
    <submittedName>
        <fullName evidence="13">Porin</fullName>
    </submittedName>
</protein>
<dbReference type="InterPro" id="IPR002299">
    <property type="entry name" value="Porin_Neis"/>
</dbReference>
<evidence type="ECO:0000256" key="1">
    <source>
        <dbReference type="ARBA" id="ARBA00004571"/>
    </source>
</evidence>
<keyword evidence="14" id="KW-1185">Reference proteome</keyword>
<dbReference type="PRINTS" id="PR00184">
    <property type="entry name" value="NEISSPPORIN"/>
</dbReference>
<keyword evidence="5" id="KW-0812">Transmembrane</keyword>
<evidence type="ECO:0000256" key="2">
    <source>
        <dbReference type="ARBA" id="ARBA00011233"/>
    </source>
</evidence>
<evidence type="ECO:0000256" key="10">
    <source>
        <dbReference type="ARBA" id="ARBA00023237"/>
    </source>
</evidence>
<dbReference type="GO" id="GO:0009279">
    <property type="term" value="C:cell outer membrane"/>
    <property type="evidence" value="ECO:0007669"/>
    <property type="project" value="UniProtKB-SubCell"/>
</dbReference>
<dbReference type="GO" id="GO:0015288">
    <property type="term" value="F:porin activity"/>
    <property type="evidence" value="ECO:0007669"/>
    <property type="project" value="UniProtKB-KW"/>
</dbReference>
<dbReference type="CDD" id="cd00342">
    <property type="entry name" value="gram_neg_porins"/>
    <property type="match status" value="1"/>
</dbReference>
<keyword evidence="3" id="KW-0813">Transport</keyword>
<feature type="chain" id="PRO_5019799202" evidence="11">
    <location>
        <begin position="21"/>
        <end position="388"/>
    </location>
</feature>
<dbReference type="SUPFAM" id="SSF56935">
    <property type="entry name" value="Porins"/>
    <property type="match status" value="1"/>
</dbReference>
<keyword evidence="4" id="KW-1134">Transmembrane beta strand</keyword>
<dbReference type="PANTHER" id="PTHR34501">
    <property type="entry name" value="PROTEIN YDDL-RELATED"/>
    <property type="match status" value="1"/>
</dbReference>
<evidence type="ECO:0000256" key="7">
    <source>
        <dbReference type="ARBA" id="ARBA00023065"/>
    </source>
</evidence>
<dbReference type="GO" id="GO:0006811">
    <property type="term" value="P:monoatomic ion transport"/>
    <property type="evidence" value="ECO:0007669"/>
    <property type="project" value="UniProtKB-KW"/>
</dbReference>
<dbReference type="InterPro" id="IPR050298">
    <property type="entry name" value="Gram-neg_bact_OMP"/>
</dbReference>
<dbReference type="InterPro" id="IPR033900">
    <property type="entry name" value="Gram_neg_porin_domain"/>
</dbReference>
<evidence type="ECO:0000313" key="14">
    <source>
        <dbReference type="Proteomes" id="UP000270342"/>
    </source>
</evidence>
<feature type="domain" description="Porin" evidence="12">
    <location>
        <begin position="7"/>
        <end position="353"/>
    </location>
</feature>
<evidence type="ECO:0000256" key="4">
    <source>
        <dbReference type="ARBA" id="ARBA00022452"/>
    </source>
</evidence>
<feature type="signal peptide" evidence="11">
    <location>
        <begin position="1"/>
        <end position="20"/>
    </location>
</feature>
<reference evidence="13 14" key="1">
    <citation type="submission" date="2018-10" db="EMBL/GenBank/DDBJ databases">
        <title>Robbsia sp. DHC34, isolated from soil.</title>
        <authorList>
            <person name="Gao Z.-H."/>
            <person name="Qiu L.-H."/>
        </authorList>
    </citation>
    <scope>NUCLEOTIDE SEQUENCE [LARGE SCALE GENOMIC DNA]</scope>
    <source>
        <strain evidence="13 14">DHC34</strain>
    </source>
</reference>
<dbReference type="Proteomes" id="UP000270342">
    <property type="component" value="Unassembled WGS sequence"/>
</dbReference>